<protein>
    <submittedName>
        <fullName evidence="4">Acetyltransferase (GNAT) family protein</fullName>
    </submittedName>
</protein>
<reference evidence="4 5" key="1">
    <citation type="submission" date="2016-10" db="EMBL/GenBank/DDBJ databases">
        <authorList>
            <person name="de Groot N.N."/>
        </authorList>
    </citation>
    <scope>NUCLEOTIDE SEQUENCE [LARGE SCALE GENOMIC DNA]</scope>
    <source>
        <strain evidence="4 5">DSM 44993</strain>
    </source>
</reference>
<dbReference type="Gene3D" id="3.40.630.30">
    <property type="match status" value="1"/>
</dbReference>
<dbReference type="PROSITE" id="PS51186">
    <property type="entry name" value="GNAT"/>
    <property type="match status" value="1"/>
</dbReference>
<dbReference type="Pfam" id="PF00583">
    <property type="entry name" value="Acetyltransf_1"/>
    <property type="match status" value="1"/>
</dbReference>
<sequence>MGAKLADADALVVVAIEGADVVGMAQAEPGRADDGALDPGLCHVSMVFVDPGHWVRGIGGQLLDVVAEAARTRGHQRLQLWTGAANDRALRLYHRNGFRETGRTHRLATGEPIVQLTRDLDV</sequence>
<evidence type="ECO:0000259" key="3">
    <source>
        <dbReference type="PROSITE" id="PS51186"/>
    </source>
</evidence>
<evidence type="ECO:0000256" key="2">
    <source>
        <dbReference type="ARBA" id="ARBA00023315"/>
    </source>
</evidence>
<feature type="domain" description="N-acetyltransferase" evidence="3">
    <location>
        <begin position="1"/>
        <end position="121"/>
    </location>
</feature>
<dbReference type="CDD" id="cd04301">
    <property type="entry name" value="NAT_SF"/>
    <property type="match status" value="1"/>
</dbReference>
<dbReference type="AlphaFoldDB" id="A0A1H8QPC8"/>
<keyword evidence="2" id="KW-0012">Acyltransferase</keyword>
<evidence type="ECO:0000313" key="4">
    <source>
        <dbReference type="EMBL" id="SEO55841.1"/>
    </source>
</evidence>
<keyword evidence="1 4" id="KW-0808">Transferase</keyword>
<evidence type="ECO:0000256" key="1">
    <source>
        <dbReference type="ARBA" id="ARBA00022679"/>
    </source>
</evidence>
<organism evidence="4 5">
    <name type="scientific">Amycolatopsis saalfeldensis</name>
    <dbReference type="NCBI Taxonomy" id="394193"/>
    <lineage>
        <taxon>Bacteria</taxon>
        <taxon>Bacillati</taxon>
        <taxon>Actinomycetota</taxon>
        <taxon>Actinomycetes</taxon>
        <taxon>Pseudonocardiales</taxon>
        <taxon>Pseudonocardiaceae</taxon>
        <taxon>Amycolatopsis</taxon>
    </lineage>
</organism>
<proteinExistence type="predicted"/>
<dbReference type="PANTHER" id="PTHR43877:SF2">
    <property type="entry name" value="AMINOALKYLPHOSPHONATE N-ACETYLTRANSFERASE-RELATED"/>
    <property type="match status" value="1"/>
</dbReference>
<dbReference type="RefSeq" id="WP_218156652.1">
    <property type="nucleotide sequence ID" value="NZ_FOEF01000001.1"/>
</dbReference>
<dbReference type="SUPFAM" id="SSF55729">
    <property type="entry name" value="Acyl-CoA N-acyltransferases (Nat)"/>
    <property type="match status" value="1"/>
</dbReference>
<dbReference type="Proteomes" id="UP000198582">
    <property type="component" value="Unassembled WGS sequence"/>
</dbReference>
<accession>A0A1H8QPC8</accession>
<evidence type="ECO:0000313" key="5">
    <source>
        <dbReference type="Proteomes" id="UP000198582"/>
    </source>
</evidence>
<dbReference type="GO" id="GO:0016747">
    <property type="term" value="F:acyltransferase activity, transferring groups other than amino-acyl groups"/>
    <property type="evidence" value="ECO:0007669"/>
    <property type="project" value="InterPro"/>
</dbReference>
<keyword evidence="5" id="KW-1185">Reference proteome</keyword>
<dbReference type="STRING" id="394193.SAMN04489732_101428"/>
<dbReference type="InterPro" id="IPR016181">
    <property type="entry name" value="Acyl_CoA_acyltransferase"/>
</dbReference>
<dbReference type="InterPro" id="IPR050832">
    <property type="entry name" value="Bact_Acetyltransf"/>
</dbReference>
<dbReference type="InterPro" id="IPR000182">
    <property type="entry name" value="GNAT_dom"/>
</dbReference>
<gene>
    <name evidence="4" type="ORF">SAMN04489732_101428</name>
</gene>
<name>A0A1H8QPC8_9PSEU</name>
<dbReference type="EMBL" id="FOEF01000001">
    <property type="protein sequence ID" value="SEO55841.1"/>
    <property type="molecule type" value="Genomic_DNA"/>
</dbReference>
<dbReference type="PANTHER" id="PTHR43877">
    <property type="entry name" value="AMINOALKYLPHOSPHONATE N-ACETYLTRANSFERASE-RELATED-RELATED"/>
    <property type="match status" value="1"/>
</dbReference>